<organism evidence="1 2">
    <name type="scientific">Dechloromonas denitrificans</name>
    <dbReference type="NCBI Taxonomy" id="281362"/>
    <lineage>
        <taxon>Bacteria</taxon>
        <taxon>Pseudomonadati</taxon>
        <taxon>Pseudomonadota</taxon>
        <taxon>Betaproteobacteria</taxon>
        <taxon>Rhodocyclales</taxon>
        <taxon>Azonexaceae</taxon>
        <taxon>Dechloromonas</taxon>
    </lineage>
</organism>
<name>A0A133XE21_9RHOO</name>
<reference evidence="1 2" key="1">
    <citation type="submission" date="2015-12" db="EMBL/GenBank/DDBJ databases">
        <title>Nitrous oxide reduction kinetics distinguish bacteria harboring typical versus atypical NosZ.</title>
        <authorList>
            <person name="Yoon S."/>
            <person name="Nissen S."/>
            <person name="Park D."/>
            <person name="Sanford R.A."/>
            <person name="Loeffler F.E."/>
        </authorList>
    </citation>
    <scope>NUCLEOTIDE SEQUENCE [LARGE SCALE GENOMIC DNA]</scope>
    <source>
        <strain evidence="1 2">ATCC BAA-841</strain>
    </source>
</reference>
<evidence type="ECO:0000313" key="2">
    <source>
        <dbReference type="Proteomes" id="UP000070186"/>
    </source>
</evidence>
<dbReference type="AlphaFoldDB" id="A0A133XE21"/>
<dbReference type="RefSeq" id="WP_066886621.1">
    <property type="nucleotide sequence ID" value="NZ_LODL01000039.1"/>
</dbReference>
<sequence>MTRLLAWLAGTLLLLVLAAGGLLLAAVDRQPLVNRSATIAPLAVAQARWLFQTNDPRRLRPGEARQTAIPVALLDEGINYAASRGLRGRGGLLLNGEAAEIRLSLRLPGEHYLNLRASIPPGPGEPRLASAALGPLPLPAGLLELALSAAIEGAGYGREWQLARSAIRALNYDAPNQRILVSYVWEPAILERARSIALNPADLERIRSAQRQFAALLDHHARGAKVALPDVLQAMLAGAGDDQRQARRAALLVMAAYLAEKDLAAIIPDARDWPRPRQVMLMLAGRYDSAQHFVISAALAAWAGEPVADAIGVYKELADSRHGSGFSFADLAADRAGTRFGEGLNRDDPKLQAALHSTLRESDLIPSLAGLPEYLSARDFRRQFGAPSSPAYQRLNAEIEQRLAALPLYRP</sequence>
<gene>
    <name evidence="1" type="ORF">AT959_18575</name>
</gene>
<dbReference type="STRING" id="281362.AT959_18575"/>
<comment type="caution">
    <text evidence="1">The sequence shown here is derived from an EMBL/GenBank/DDBJ whole genome shotgun (WGS) entry which is preliminary data.</text>
</comment>
<accession>A0A133XE21</accession>
<evidence type="ECO:0000313" key="1">
    <source>
        <dbReference type="EMBL" id="KXB29192.1"/>
    </source>
</evidence>
<dbReference type="Proteomes" id="UP000070186">
    <property type="component" value="Unassembled WGS sequence"/>
</dbReference>
<protein>
    <submittedName>
        <fullName evidence="1">Uncharacterized protein</fullName>
    </submittedName>
</protein>
<keyword evidence="2" id="KW-1185">Reference proteome</keyword>
<proteinExistence type="predicted"/>
<dbReference type="EMBL" id="LODL01000039">
    <property type="protein sequence ID" value="KXB29192.1"/>
    <property type="molecule type" value="Genomic_DNA"/>
</dbReference>